<dbReference type="SUPFAM" id="SSF52172">
    <property type="entry name" value="CheY-like"/>
    <property type="match status" value="2"/>
</dbReference>
<accession>A0A4R6QJU8</accession>
<feature type="transmembrane region" description="Helical" evidence="16">
    <location>
        <begin position="104"/>
        <end position="122"/>
    </location>
</feature>
<evidence type="ECO:0000256" key="1">
    <source>
        <dbReference type="ARBA" id="ARBA00000085"/>
    </source>
</evidence>
<keyword evidence="16" id="KW-1133">Transmembrane helix</keyword>
<organism evidence="19 20">
    <name type="scientific">Roseateles toxinivorans</name>
    <dbReference type="NCBI Taxonomy" id="270368"/>
    <lineage>
        <taxon>Bacteria</taxon>
        <taxon>Pseudomonadati</taxon>
        <taxon>Pseudomonadota</taxon>
        <taxon>Betaproteobacteria</taxon>
        <taxon>Burkholderiales</taxon>
        <taxon>Sphaerotilaceae</taxon>
        <taxon>Roseateles</taxon>
    </lineage>
</organism>
<keyword evidence="9" id="KW-0902">Two-component regulatory system</keyword>
<evidence type="ECO:0000256" key="8">
    <source>
        <dbReference type="ARBA" id="ARBA00022840"/>
    </source>
</evidence>
<comment type="subunit">
    <text evidence="12">At low DSF concentrations, interacts with RpfF.</text>
</comment>
<feature type="transmembrane region" description="Helical" evidence="16">
    <location>
        <begin position="178"/>
        <end position="196"/>
    </location>
</feature>
<proteinExistence type="predicted"/>
<gene>
    <name evidence="19" type="ORF">DES47_105443</name>
</gene>
<dbReference type="EMBL" id="SNXS01000005">
    <property type="protein sequence ID" value="TDP63437.1"/>
    <property type="molecule type" value="Genomic_DNA"/>
</dbReference>
<dbReference type="CDD" id="cd00082">
    <property type="entry name" value="HisKA"/>
    <property type="match status" value="1"/>
</dbReference>
<dbReference type="InterPro" id="IPR003661">
    <property type="entry name" value="HisK_dim/P_dom"/>
</dbReference>
<keyword evidence="10" id="KW-0843">Virulence</keyword>
<reference evidence="19 20" key="1">
    <citation type="submission" date="2019-03" db="EMBL/GenBank/DDBJ databases">
        <title>Genomic Encyclopedia of Type Strains, Phase IV (KMG-IV): sequencing the most valuable type-strain genomes for metagenomic binning, comparative biology and taxonomic classification.</title>
        <authorList>
            <person name="Goeker M."/>
        </authorList>
    </citation>
    <scope>NUCLEOTIDE SEQUENCE [LARGE SCALE GENOMIC DNA]</scope>
    <source>
        <strain evidence="19 20">DSM 16998</strain>
    </source>
</reference>
<keyword evidence="16" id="KW-0472">Membrane</keyword>
<dbReference type="GO" id="GO:0000155">
    <property type="term" value="F:phosphorelay sensor kinase activity"/>
    <property type="evidence" value="ECO:0007669"/>
    <property type="project" value="InterPro"/>
</dbReference>
<feature type="domain" description="Response regulatory" evidence="18">
    <location>
        <begin position="632"/>
        <end position="749"/>
    </location>
</feature>
<dbReference type="Pfam" id="PF02518">
    <property type="entry name" value="HATPase_c"/>
    <property type="match status" value="1"/>
</dbReference>
<keyword evidence="5" id="KW-0732">Signal</keyword>
<dbReference type="InterPro" id="IPR001789">
    <property type="entry name" value="Sig_transdc_resp-reg_receiver"/>
</dbReference>
<evidence type="ECO:0000256" key="9">
    <source>
        <dbReference type="ARBA" id="ARBA00023012"/>
    </source>
</evidence>
<keyword evidence="8" id="KW-0067">ATP-binding</keyword>
<dbReference type="Gene3D" id="3.40.50.2300">
    <property type="match status" value="2"/>
</dbReference>
<dbReference type="InParanoid" id="A0A4R6QJU8"/>
<dbReference type="CDD" id="cd16922">
    <property type="entry name" value="HATPase_EvgS-ArcB-TorS-like"/>
    <property type="match status" value="1"/>
</dbReference>
<keyword evidence="6" id="KW-0547">Nucleotide-binding</keyword>
<evidence type="ECO:0000256" key="2">
    <source>
        <dbReference type="ARBA" id="ARBA00012438"/>
    </source>
</evidence>
<name>A0A4R6QJU8_9BURK</name>
<feature type="domain" description="Histidine kinase" evidence="17">
    <location>
        <begin position="245"/>
        <end position="466"/>
    </location>
</feature>
<feature type="domain" description="Response regulatory" evidence="18">
    <location>
        <begin position="488"/>
        <end position="605"/>
    </location>
</feature>
<dbReference type="AlphaFoldDB" id="A0A4R6QJU8"/>
<keyword evidence="16" id="KW-0812">Transmembrane</keyword>
<dbReference type="InterPro" id="IPR003594">
    <property type="entry name" value="HATPase_dom"/>
</dbReference>
<comment type="function">
    <text evidence="11">Member of the two-component regulatory system BvgS/BvgA. Phosphorylates BvgA via a four-step phosphorelay in response to environmental signals.</text>
</comment>
<keyword evidence="7 19" id="KW-0418">Kinase</keyword>
<dbReference type="SMART" id="SM00387">
    <property type="entry name" value="HATPase_c"/>
    <property type="match status" value="1"/>
</dbReference>
<evidence type="ECO:0000256" key="6">
    <source>
        <dbReference type="ARBA" id="ARBA00022741"/>
    </source>
</evidence>
<keyword evidence="4" id="KW-0808">Transferase</keyword>
<dbReference type="InterPro" id="IPR004358">
    <property type="entry name" value="Sig_transdc_His_kin-like_C"/>
</dbReference>
<keyword evidence="3 15" id="KW-0597">Phosphoprotein</keyword>
<dbReference type="Pfam" id="PF00072">
    <property type="entry name" value="Response_reg"/>
    <property type="match status" value="2"/>
</dbReference>
<dbReference type="InterPro" id="IPR011006">
    <property type="entry name" value="CheY-like_superfamily"/>
</dbReference>
<feature type="modified residue" description="4-aspartylphosphate" evidence="15">
    <location>
        <position position="542"/>
    </location>
</feature>
<evidence type="ECO:0000259" key="17">
    <source>
        <dbReference type="PROSITE" id="PS50109"/>
    </source>
</evidence>
<feature type="transmembrane region" description="Helical" evidence="16">
    <location>
        <begin position="65"/>
        <end position="84"/>
    </location>
</feature>
<protein>
    <recommendedName>
        <fullName evidence="13">Sensory/regulatory protein RpfC</fullName>
        <ecNumber evidence="2">2.7.13.3</ecNumber>
    </recommendedName>
    <alternativeName>
        <fullName evidence="14">Virulence sensor protein BvgS</fullName>
    </alternativeName>
</protein>
<evidence type="ECO:0000313" key="20">
    <source>
        <dbReference type="Proteomes" id="UP000295361"/>
    </source>
</evidence>
<dbReference type="Gene3D" id="3.30.565.10">
    <property type="entry name" value="Histidine kinase-like ATPase, C-terminal domain"/>
    <property type="match status" value="1"/>
</dbReference>
<evidence type="ECO:0000256" key="14">
    <source>
        <dbReference type="ARBA" id="ARBA00070152"/>
    </source>
</evidence>
<evidence type="ECO:0000256" key="13">
    <source>
        <dbReference type="ARBA" id="ARBA00068150"/>
    </source>
</evidence>
<evidence type="ECO:0000256" key="16">
    <source>
        <dbReference type="SAM" id="Phobius"/>
    </source>
</evidence>
<dbReference type="PANTHER" id="PTHR45339">
    <property type="entry name" value="HYBRID SIGNAL TRANSDUCTION HISTIDINE KINASE J"/>
    <property type="match status" value="1"/>
</dbReference>
<evidence type="ECO:0000256" key="5">
    <source>
        <dbReference type="ARBA" id="ARBA00022729"/>
    </source>
</evidence>
<dbReference type="SMART" id="SM00448">
    <property type="entry name" value="REC"/>
    <property type="match status" value="2"/>
</dbReference>
<sequence>MADPGALPPEQSAADERALAAMREQVARAQFAYLAGNMRLGLAVSPVGALLFAWAVTLSGAAQGLAWWVAALLLVILIYFVVVAPLHRRLAEAGDFVRLSRVQVAFHLLLGGVWGAGCALYFEPGLLRLLVLLLAVLGNVVAVASAAAIHRPSAYAFCVLTVMPFALRAAASTDTGPPLLFAAAALLLSTCVLVYARQHGEALLDSMRMRFENTRLNEALTEQRVRERTRVLEDANRHKSEFLATVSHEIRTPLNAIIGMSGLMLDTRLDAEQQDYALTIRDSGETLLTIINDILDFSKIEAGRMDIELHPFELRDCIESALDLVSARAAEKHLDLAYVFESTAEGEPPAAVLGDVTRLRQILLNLLANAVKFTEAGEVVLTVRAEGTGLHFTVRDTGIGLSEQGMSRLFQSFSQADSSTTRQYGGTGLGLAISKKLAELMGGRMWAESAGPGLGSSFCFTIEAVPAELPATARREYIGPQPALKAKHLLVVDDNPTNRRLLALQTAKWGMVPRDCNSGEEALRTLEQAEQSGEHFDLAVLDMHMPGMDGVSLARRVRQRWPALPLVLFSSLGRREIGVEEGLFQAFLHKPLHQSQLFDTLVGLMGEALAPRVAPPPRPGLDTGLALRHPLRILLAEDNVVNQKLALRLLGQMGYRVDVASNGIEAIECVARQGYDLVLMDVQMPEMDGLQAAQEICHRWPCGGRPRIVAMTANAMQGDREACLAAGMDDYVTKPIRVDALVAALMRTQAVAGSS</sequence>
<dbReference type="SUPFAM" id="SSF55874">
    <property type="entry name" value="ATPase domain of HSP90 chaperone/DNA topoisomerase II/histidine kinase"/>
    <property type="match status" value="1"/>
</dbReference>
<dbReference type="InterPro" id="IPR036890">
    <property type="entry name" value="HATPase_C_sf"/>
</dbReference>
<feature type="transmembrane region" description="Helical" evidence="16">
    <location>
        <begin position="40"/>
        <end position="58"/>
    </location>
</feature>
<dbReference type="SUPFAM" id="SSF47384">
    <property type="entry name" value="Homodimeric domain of signal transducing histidine kinase"/>
    <property type="match status" value="1"/>
</dbReference>
<keyword evidence="20" id="KW-1185">Reference proteome</keyword>
<dbReference type="InterPro" id="IPR005467">
    <property type="entry name" value="His_kinase_dom"/>
</dbReference>
<comment type="caution">
    <text evidence="19">The sequence shown here is derived from an EMBL/GenBank/DDBJ whole genome shotgun (WGS) entry which is preliminary data.</text>
</comment>
<dbReference type="InterPro" id="IPR036097">
    <property type="entry name" value="HisK_dim/P_sf"/>
</dbReference>
<evidence type="ECO:0000256" key="3">
    <source>
        <dbReference type="ARBA" id="ARBA00022553"/>
    </source>
</evidence>
<feature type="transmembrane region" description="Helical" evidence="16">
    <location>
        <begin position="154"/>
        <end position="171"/>
    </location>
</feature>
<dbReference type="PANTHER" id="PTHR45339:SF1">
    <property type="entry name" value="HYBRID SIGNAL TRANSDUCTION HISTIDINE KINASE J"/>
    <property type="match status" value="1"/>
</dbReference>
<dbReference type="FunFam" id="1.10.287.130:FF:000002">
    <property type="entry name" value="Two-component osmosensing histidine kinase"/>
    <property type="match status" value="1"/>
</dbReference>
<dbReference type="PRINTS" id="PR00344">
    <property type="entry name" value="BCTRLSENSOR"/>
</dbReference>
<evidence type="ECO:0000256" key="10">
    <source>
        <dbReference type="ARBA" id="ARBA00023026"/>
    </source>
</evidence>
<dbReference type="PROSITE" id="PS50110">
    <property type="entry name" value="RESPONSE_REGULATORY"/>
    <property type="match status" value="2"/>
</dbReference>
<evidence type="ECO:0000256" key="7">
    <source>
        <dbReference type="ARBA" id="ARBA00022777"/>
    </source>
</evidence>
<dbReference type="PROSITE" id="PS50109">
    <property type="entry name" value="HIS_KIN"/>
    <property type="match status" value="1"/>
</dbReference>
<dbReference type="Proteomes" id="UP000295361">
    <property type="component" value="Unassembled WGS sequence"/>
</dbReference>
<dbReference type="SMART" id="SM00388">
    <property type="entry name" value="HisKA"/>
    <property type="match status" value="1"/>
</dbReference>
<dbReference type="CDD" id="cd17546">
    <property type="entry name" value="REC_hyHK_CKI1_RcsC-like"/>
    <property type="match status" value="2"/>
</dbReference>
<dbReference type="GO" id="GO:0005524">
    <property type="term" value="F:ATP binding"/>
    <property type="evidence" value="ECO:0007669"/>
    <property type="project" value="UniProtKB-KW"/>
</dbReference>
<evidence type="ECO:0000256" key="11">
    <source>
        <dbReference type="ARBA" id="ARBA00058004"/>
    </source>
</evidence>
<feature type="transmembrane region" description="Helical" evidence="16">
    <location>
        <begin position="129"/>
        <end position="148"/>
    </location>
</feature>
<dbReference type="FunFam" id="3.30.565.10:FF:000010">
    <property type="entry name" value="Sensor histidine kinase RcsC"/>
    <property type="match status" value="1"/>
</dbReference>
<feature type="modified residue" description="4-aspartylphosphate" evidence="15">
    <location>
        <position position="681"/>
    </location>
</feature>
<evidence type="ECO:0000259" key="18">
    <source>
        <dbReference type="PROSITE" id="PS50110"/>
    </source>
</evidence>
<dbReference type="Gene3D" id="1.10.287.130">
    <property type="match status" value="1"/>
</dbReference>
<comment type="catalytic activity">
    <reaction evidence="1">
        <text>ATP + protein L-histidine = ADP + protein N-phospho-L-histidine.</text>
        <dbReference type="EC" id="2.7.13.3"/>
    </reaction>
</comment>
<dbReference type="Pfam" id="PF00512">
    <property type="entry name" value="HisKA"/>
    <property type="match status" value="1"/>
</dbReference>
<evidence type="ECO:0000256" key="12">
    <source>
        <dbReference type="ARBA" id="ARBA00064003"/>
    </source>
</evidence>
<evidence type="ECO:0000256" key="4">
    <source>
        <dbReference type="ARBA" id="ARBA00022679"/>
    </source>
</evidence>
<evidence type="ECO:0000256" key="15">
    <source>
        <dbReference type="PROSITE-ProRule" id="PRU00169"/>
    </source>
</evidence>
<dbReference type="EC" id="2.7.13.3" evidence="2"/>
<evidence type="ECO:0000313" key="19">
    <source>
        <dbReference type="EMBL" id="TDP63437.1"/>
    </source>
</evidence>